<dbReference type="Pfam" id="PF01058">
    <property type="entry name" value="Oxidored_q6"/>
    <property type="match status" value="1"/>
</dbReference>
<evidence type="ECO:0000256" key="2">
    <source>
        <dbReference type="ARBA" id="ARBA00009173"/>
    </source>
</evidence>
<dbReference type="EMBL" id="WOTH01000008">
    <property type="protein sequence ID" value="NHO53440.1"/>
    <property type="molecule type" value="Genomic_DNA"/>
</dbReference>
<dbReference type="AlphaFoldDB" id="A0A967ECY7"/>
<evidence type="ECO:0000256" key="9">
    <source>
        <dbReference type="SAM" id="SignalP"/>
    </source>
</evidence>
<evidence type="ECO:0000256" key="4">
    <source>
        <dbReference type="ARBA" id="ARBA00022485"/>
    </source>
</evidence>
<dbReference type="Gene3D" id="3.40.50.12280">
    <property type="match status" value="1"/>
</dbReference>
<keyword evidence="8" id="KW-0472">Membrane</keyword>
<comment type="similarity">
    <text evidence="2">Belongs to the complex I 20 kDa subunit family.</text>
</comment>
<evidence type="ECO:0000256" key="7">
    <source>
        <dbReference type="ARBA" id="ARBA00023014"/>
    </source>
</evidence>
<dbReference type="SUPFAM" id="SSF56770">
    <property type="entry name" value="HydA/Nqo6-like"/>
    <property type="match status" value="1"/>
</dbReference>
<evidence type="ECO:0000256" key="6">
    <source>
        <dbReference type="ARBA" id="ARBA00023004"/>
    </source>
</evidence>
<evidence type="ECO:0000256" key="1">
    <source>
        <dbReference type="ARBA" id="ARBA00001966"/>
    </source>
</evidence>
<feature type="chain" id="PRO_5037905099" evidence="9">
    <location>
        <begin position="18"/>
        <end position="166"/>
    </location>
</feature>
<name>A0A967ECY7_9PROT</name>
<keyword evidence="7" id="KW-0411">Iron-sulfur</keyword>
<comment type="cofactor">
    <cofactor evidence="1">
        <name>[4Fe-4S] cluster</name>
        <dbReference type="ChEBI" id="CHEBI:49883"/>
    </cofactor>
</comment>
<dbReference type="PANTHER" id="PTHR42989:SF1">
    <property type="entry name" value="FORMATE HYDROGENLYASE SUBUNIT 7-RELATED"/>
    <property type="match status" value="1"/>
</dbReference>
<organism evidence="11 12">
    <name type="scientific">Acetobacter estunensis</name>
    <dbReference type="NCBI Taxonomy" id="104097"/>
    <lineage>
        <taxon>Bacteria</taxon>
        <taxon>Pseudomonadati</taxon>
        <taxon>Pseudomonadota</taxon>
        <taxon>Alphaproteobacteria</taxon>
        <taxon>Acetobacterales</taxon>
        <taxon>Acetobacteraceae</taxon>
        <taxon>Acetobacter</taxon>
    </lineage>
</organism>
<evidence type="ECO:0000259" key="10">
    <source>
        <dbReference type="Pfam" id="PF01058"/>
    </source>
</evidence>
<keyword evidence="12" id="KW-1185">Reference proteome</keyword>
<evidence type="ECO:0000256" key="3">
    <source>
        <dbReference type="ARBA" id="ARBA00022475"/>
    </source>
</evidence>
<keyword evidence="6" id="KW-0408">Iron</keyword>
<evidence type="ECO:0000313" key="12">
    <source>
        <dbReference type="Proteomes" id="UP000597459"/>
    </source>
</evidence>
<accession>A0A967ECY7</accession>
<evidence type="ECO:0000256" key="5">
    <source>
        <dbReference type="ARBA" id="ARBA00022723"/>
    </source>
</evidence>
<dbReference type="GO" id="GO:0051539">
    <property type="term" value="F:4 iron, 4 sulfur cluster binding"/>
    <property type="evidence" value="ECO:0007669"/>
    <property type="project" value="UniProtKB-KW"/>
</dbReference>
<evidence type="ECO:0000256" key="8">
    <source>
        <dbReference type="ARBA" id="ARBA00023136"/>
    </source>
</evidence>
<keyword evidence="5" id="KW-0479">Metal-binding</keyword>
<sequence>MSTVLIRALFTSLVAPAGPALPPVISRSPLVLFHVDSGGCEACGLEVEALIHGNYGLAEAGVSFADTPRTADMLLVTGAYSRMMMPVVQAAWEAMPQPKGLLAVGACALDGGPFGKNYAMLGGLESHASVDCAIPGCPPTPHAVLEGIVSLLSPASVVRPVAATEE</sequence>
<dbReference type="InterPro" id="IPR006137">
    <property type="entry name" value="NADH_UbQ_OxRdtase-like_20kDa"/>
</dbReference>
<dbReference type="GO" id="GO:0046872">
    <property type="term" value="F:metal ion binding"/>
    <property type="evidence" value="ECO:0007669"/>
    <property type="project" value="UniProtKB-KW"/>
</dbReference>
<gene>
    <name evidence="11" type="ORF">GOB87_05605</name>
</gene>
<dbReference type="RefSeq" id="WP_166313669.1">
    <property type="nucleotide sequence ID" value="NZ_WOTH01000008.1"/>
</dbReference>
<reference evidence="11" key="1">
    <citation type="submission" date="2019-11" db="EMBL/GenBank/DDBJ databases">
        <title>Description of new Acetobacter species.</title>
        <authorList>
            <person name="Cleenwerck I."/>
            <person name="Sombolestani A.S."/>
        </authorList>
    </citation>
    <scope>NUCLEOTIDE SEQUENCE</scope>
    <source>
        <strain evidence="11">LMG 1626</strain>
    </source>
</reference>
<feature type="signal peptide" evidence="9">
    <location>
        <begin position="1"/>
        <end position="17"/>
    </location>
</feature>
<protein>
    <submittedName>
        <fullName evidence="11">NADH-quinone oxidoreductase subunit B</fullName>
    </submittedName>
</protein>
<comment type="caution">
    <text evidence="11">The sequence shown here is derived from an EMBL/GenBank/DDBJ whole genome shotgun (WGS) entry which is preliminary data.</text>
</comment>
<dbReference type="Proteomes" id="UP000597459">
    <property type="component" value="Unassembled WGS sequence"/>
</dbReference>
<keyword evidence="4" id="KW-0004">4Fe-4S</keyword>
<dbReference type="InterPro" id="IPR052375">
    <property type="entry name" value="Complex_I_20kDa-like"/>
</dbReference>
<feature type="domain" description="NADH:ubiquinone oxidoreductase-like 20kDa subunit" evidence="10">
    <location>
        <begin position="40"/>
        <end position="151"/>
    </location>
</feature>
<keyword evidence="3" id="KW-1003">Cell membrane</keyword>
<keyword evidence="9" id="KW-0732">Signal</keyword>
<proteinExistence type="inferred from homology"/>
<dbReference type="PANTHER" id="PTHR42989">
    <property type="entry name" value="HYDROGENASE-4 COMPONENT I"/>
    <property type="match status" value="1"/>
</dbReference>
<evidence type="ECO:0000313" key="11">
    <source>
        <dbReference type="EMBL" id="NHO53440.1"/>
    </source>
</evidence>